<accession>A0A263BT74</accession>
<dbReference type="SMART" id="SM00052">
    <property type="entry name" value="EAL"/>
    <property type="match status" value="1"/>
</dbReference>
<dbReference type="InterPro" id="IPR001633">
    <property type="entry name" value="EAL_dom"/>
</dbReference>
<dbReference type="Gene3D" id="3.20.20.450">
    <property type="entry name" value="EAL domain"/>
    <property type="match status" value="1"/>
</dbReference>
<dbReference type="SUPFAM" id="SSF141868">
    <property type="entry name" value="EAL domain-like"/>
    <property type="match status" value="1"/>
</dbReference>
<name>A0A263BT74_9BACI</name>
<comment type="caution">
    <text evidence="2">The sequence shown here is derived from an EMBL/GenBank/DDBJ whole genome shotgun (WGS) entry which is preliminary data.</text>
</comment>
<proteinExistence type="predicted"/>
<dbReference type="Proteomes" id="UP000217083">
    <property type="component" value="Unassembled WGS sequence"/>
</dbReference>
<dbReference type="PANTHER" id="PTHR33121">
    <property type="entry name" value="CYCLIC DI-GMP PHOSPHODIESTERASE PDEF"/>
    <property type="match status" value="1"/>
</dbReference>
<evidence type="ECO:0000259" key="1">
    <source>
        <dbReference type="PROSITE" id="PS50883"/>
    </source>
</evidence>
<gene>
    <name evidence="2" type="ORF">CIB95_09175</name>
</gene>
<dbReference type="CDD" id="cd01948">
    <property type="entry name" value="EAL"/>
    <property type="match status" value="1"/>
</dbReference>
<dbReference type="AlphaFoldDB" id="A0A263BT74"/>
<reference evidence="2 3" key="2">
    <citation type="submission" date="2017-09" db="EMBL/GenBank/DDBJ databases">
        <title>Bacillus patelloidae sp. nov., isolated from the intestinal tract of a marine limpet.</title>
        <authorList>
            <person name="Liu R."/>
            <person name="Dong C."/>
            <person name="Shao Z."/>
        </authorList>
    </citation>
    <scope>NUCLEOTIDE SEQUENCE [LARGE SCALE GENOMIC DNA]</scope>
    <source>
        <strain evidence="2 3">SA5d-4</strain>
    </source>
</reference>
<dbReference type="PANTHER" id="PTHR33121:SF70">
    <property type="entry name" value="SIGNALING PROTEIN YKOW"/>
    <property type="match status" value="1"/>
</dbReference>
<keyword evidence="3" id="KW-1185">Reference proteome</keyword>
<dbReference type="RefSeq" id="WP_094924434.1">
    <property type="nucleotide sequence ID" value="NZ_NPIA01000004.1"/>
</dbReference>
<dbReference type="InterPro" id="IPR050706">
    <property type="entry name" value="Cyclic-di-GMP_PDE-like"/>
</dbReference>
<dbReference type="InterPro" id="IPR035919">
    <property type="entry name" value="EAL_sf"/>
</dbReference>
<dbReference type="GO" id="GO:0071111">
    <property type="term" value="F:cyclic-guanylate-specific phosphodiesterase activity"/>
    <property type="evidence" value="ECO:0007669"/>
    <property type="project" value="InterPro"/>
</dbReference>
<sequence length="332" mass="38168">MNCSSCIVMDVLFEIKMEGEANLSLLNDVILHLNREHGIVKFDDNILTIKEASVREFVYFCNDHMEPEMVYFRIDNEDWKPIKQINAVIDVQWIDEIIIKELVTCYYQPIVNGNEEIYAYELLARFQHEDGSTLYPNEVFAAAKERGRLYALDRLCRMNAVKAAARIDKKAFINFIPTSIYSPEHCLKSTVALANKLNVDPSELVFEVVETEKVNDIDHLKKILAYYNEKGFKYALDDVGEGFSTTEVLADLKPHYMKLDRQYVNGVANDITKQKNALSFLEHALMNGSTPLAEGIEVKEDFEWLQTKGYQLFQGYLFGKPSPTPIKHTKKV</sequence>
<dbReference type="Pfam" id="PF00563">
    <property type="entry name" value="EAL"/>
    <property type="match status" value="1"/>
</dbReference>
<dbReference type="PROSITE" id="PS50883">
    <property type="entry name" value="EAL"/>
    <property type="match status" value="1"/>
</dbReference>
<evidence type="ECO:0000313" key="2">
    <source>
        <dbReference type="EMBL" id="OZM56931.1"/>
    </source>
</evidence>
<evidence type="ECO:0000313" key="3">
    <source>
        <dbReference type="Proteomes" id="UP000217083"/>
    </source>
</evidence>
<feature type="domain" description="EAL" evidence="1">
    <location>
        <begin position="87"/>
        <end position="332"/>
    </location>
</feature>
<organism evidence="2 3">
    <name type="scientific">Lottiidibacillus patelloidae</name>
    <dbReference type="NCBI Taxonomy" id="2670334"/>
    <lineage>
        <taxon>Bacteria</taxon>
        <taxon>Bacillati</taxon>
        <taxon>Bacillota</taxon>
        <taxon>Bacilli</taxon>
        <taxon>Bacillales</taxon>
        <taxon>Bacillaceae</taxon>
        <taxon>Lottiidibacillus</taxon>
    </lineage>
</organism>
<reference evidence="3" key="1">
    <citation type="submission" date="2017-08" db="EMBL/GenBank/DDBJ databases">
        <authorList>
            <person name="Huang Z."/>
        </authorList>
    </citation>
    <scope>NUCLEOTIDE SEQUENCE [LARGE SCALE GENOMIC DNA]</scope>
    <source>
        <strain evidence="3">SA5d-4</strain>
    </source>
</reference>
<dbReference type="EMBL" id="NPIA01000004">
    <property type="protein sequence ID" value="OZM56931.1"/>
    <property type="molecule type" value="Genomic_DNA"/>
</dbReference>
<protein>
    <submittedName>
        <fullName evidence="2">Diguanylate phosphodiesterase</fullName>
    </submittedName>
</protein>